<keyword evidence="18" id="KW-1185">Reference proteome</keyword>
<comment type="similarity">
    <text evidence="9">Belongs to the transposase 22 family.</text>
</comment>
<evidence type="ECO:0000256" key="14">
    <source>
        <dbReference type="SAM" id="MobiDB-lite"/>
    </source>
</evidence>
<evidence type="ECO:0000256" key="5">
    <source>
        <dbReference type="ARBA" id="ARBA00022843"/>
    </source>
</evidence>
<evidence type="ECO:0000256" key="4">
    <source>
        <dbReference type="ARBA" id="ARBA00022741"/>
    </source>
</evidence>
<dbReference type="Gene3D" id="3.30.250.20">
    <property type="entry name" value="L1 transposable element, C-terminal domain"/>
    <property type="match status" value="1"/>
</dbReference>
<dbReference type="GO" id="GO:1990904">
    <property type="term" value="C:ribonucleoprotein complex"/>
    <property type="evidence" value="ECO:0000318"/>
    <property type="project" value="GO_Central"/>
</dbReference>
<dbReference type="PANTHER" id="PTHR11505">
    <property type="entry name" value="L1 TRANSPOSABLE ELEMENT-RELATED"/>
    <property type="match status" value="1"/>
</dbReference>
<dbReference type="GO" id="GO:0003727">
    <property type="term" value="F:single-stranded RNA binding"/>
    <property type="evidence" value="ECO:0000318"/>
    <property type="project" value="GO_Central"/>
</dbReference>
<evidence type="ECO:0000256" key="1">
    <source>
        <dbReference type="ARBA" id="ARBA00004210"/>
    </source>
</evidence>
<evidence type="ECO:0000256" key="12">
    <source>
        <dbReference type="ARBA" id="ARBA00078321"/>
    </source>
</evidence>
<dbReference type="GO" id="GO:0000166">
    <property type="term" value="F:nucleotide binding"/>
    <property type="evidence" value="ECO:0007669"/>
    <property type="project" value="UniProtKB-KW"/>
</dbReference>
<evidence type="ECO:0000256" key="9">
    <source>
        <dbReference type="ARBA" id="ARBA00061640"/>
    </source>
</evidence>
<dbReference type="Gene3D" id="3.30.70.1820">
    <property type="entry name" value="L1 transposable element, RRM domain"/>
    <property type="match status" value="1"/>
</dbReference>
<sequence length="332" mass="39362">MRRHKSTPSSSMKKHIKSPEQKENDKHPENNPKDNEIYNLNDDDFKTAIIKKLNELKENSDRQLNEFRSYVTKELDTIKKNQLEILKMKNTMEEIKKNLDSLNSRVDNMEDRISNLEDRNIEMLQTEEGRELRLKINEETLRELSDSIRRCNIRIIGITEGEEKEKGAEGLFKEIIAENFPDLGREMELHVTEDNRSPNFINARRPTPRHIVVKLAKVNDKEKILRAARQKKITYKGNPIRLSADFSGETLQARRDWNEIFKTLKDKNLQPRILYPAKISFRYDGDIKTFPDKQKLREFIVRKPPLQEMLRKNLMPEKSKRGKELENPEQRR</sequence>
<dbReference type="InterPro" id="IPR035300">
    <property type="entry name" value="L1_dsRBD"/>
</dbReference>
<feature type="region of interest" description="Disordered" evidence="14">
    <location>
        <begin position="1"/>
        <end position="40"/>
    </location>
</feature>
<accession>A0A9L0ST14</accession>
<dbReference type="InterPro" id="IPR043636">
    <property type="entry name" value="L1_RRM_dom"/>
</dbReference>
<reference evidence="17" key="3">
    <citation type="submission" date="2025-09" db="UniProtKB">
        <authorList>
            <consortium name="Ensembl"/>
        </authorList>
    </citation>
    <scope>IDENTIFICATION</scope>
    <source>
        <strain evidence="17">Thoroughbred</strain>
    </source>
</reference>
<dbReference type="FunFam" id="1.20.5.390:FF:000005">
    <property type="entry name" value="LINE-1 retrotransposable element ORF1 protein"/>
    <property type="match status" value="1"/>
</dbReference>
<organism evidence="17 18">
    <name type="scientific">Equus caballus</name>
    <name type="common">Horse</name>
    <dbReference type="NCBI Taxonomy" id="9796"/>
    <lineage>
        <taxon>Eukaryota</taxon>
        <taxon>Metazoa</taxon>
        <taxon>Chordata</taxon>
        <taxon>Craniata</taxon>
        <taxon>Vertebrata</taxon>
        <taxon>Euteleostomi</taxon>
        <taxon>Mammalia</taxon>
        <taxon>Eutheria</taxon>
        <taxon>Laurasiatheria</taxon>
        <taxon>Perissodactyla</taxon>
        <taxon>Equidae</taxon>
        <taxon>Equus</taxon>
    </lineage>
</organism>
<feature type="region of interest" description="Disordered" evidence="14">
    <location>
        <begin position="310"/>
        <end position="332"/>
    </location>
</feature>
<dbReference type="AlphaFoldDB" id="A0A9L0ST14"/>
<keyword evidence="5" id="KW-0832">Ubl conjugation</keyword>
<protein>
    <recommendedName>
        <fullName evidence="10">LINE-1 retrotransposable element ORF1 protein</fullName>
    </recommendedName>
    <alternativeName>
        <fullName evidence="11">LINE retrotransposable element 1</fullName>
    </alternativeName>
    <alternativeName>
        <fullName evidence="12">LINE1 retrotransposable element 1</fullName>
    </alternativeName>
</protein>
<evidence type="ECO:0000256" key="10">
    <source>
        <dbReference type="ARBA" id="ARBA00067412"/>
    </source>
</evidence>
<evidence type="ECO:0000313" key="18">
    <source>
        <dbReference type="Proteomes" id="UP000002281"/>
    </source>
</evidence>
<feature type="compositionally biased region" description="Basic and acidic residues" evidence="14">
    <location>
        <begin position="17"/>
        <end position="36"/>
    </location>
</feature>
<keyword evidence="4" id="KW-0547">Nucleotide-binding</keyword>
<dbReference type="FunFam" id="3.30.250.20:FF:000005">
    <property type="entry name" value="LINE-1 retrotransposable element ORF1 protein"/>
    <property type="match status" value="1"/>
</dbReference>
<evidence type="ECO:0000256" key="13">
    <source>
        <dbReference type="SAM" id="Coils"/>
    </source>
</evidence>
<keyword evidence="6 13" id="KW-0175">Coiled coil</keyword>
<proteinExistence type="inferred from homology"/>
<keyword evidence="3" id="KW-0963">Cytoplasm</keyword>
<dbReference type="FunFam" id="3.30.70.1820:FF:000002">
    <property type="entry name" value="LINE-1 retrotransposable element ORF1 protein"/>
    <property type="match status" value="1"/>
</dbReference>
<dbReference type="Gene3D" id="1.20.5.390">
    <property type="entry name" value="L1 transposable element, trimerization domain"/>
    <property type="match status" value="1"/>
</dbReference>
<dbReference type="Pfam" id="PF17490">
    <property type="entry name" value="Tnp_22_dsRBD"/>
    <property type="match status" value="1"/>
</dbReference>
<evidence type="ECO:0000256" key="2">
    <source>
        <dbReference type="ARBA" id="ARBA00004604"/>
    </source>
</evidence>
<feature type="compositionally biased region" description="Basic residues" evidence="14">
    <location>
        <begin position="1"/>
        <end position="16"/>
    </location>
</feature>
<dbReference type="GeneTree" id="ENSGT01150000286982"/>
<dbReference type="Pfam" id="PF02994">
    <property type="entry name" value="Transposase_22"/>
    <property type="match status" value="1"/>
</dbReference>
<dbReference type="GO" id="GO:0005730">
    <property type="term" value="C:nucleolus"/>
    <property type="evidence" value="ECO:0007669"/>
    <property type="project" value="UniProtKB-SubCell"/>
</dbReference>
<dbReference type="GO" id="GO:0010494">
    <property type="term" value="C:cytoplasmic stress granule"/>
    <property type="evidence" value="ECO:0007669"/>
    <property type="project" value="UniProtKB-SubCell"/>
</dbReference>
<reference evidence="17" key="2">
    <citation type="submission" date="2025-08" db="UniProtKB">
        <authorList>
            <consortium name="Ensembl"/>
        </authorList>
    </citation>
    <scope>IDENTIFICATION</scope>
    <source>
        <strain evidence="17">Thoroughbred</strain>
    </source>
</reference>
<feature type="coiled-coil region" evidence="13">
    <location>
        <begin position="46"/>
        <end position="126"/>
    </location>
</feature>
<dbReference type="GO" id="GO:0032197">
    <property type="term" value="P:retrotransposition"/>
    <property type="evidence" value="ECO:0000318"/>
    <property type="project" value="GO_Central"/>
</dbReference>
<dbReference type="InterPro" id="IPR004244">
    <property type="entry name" value="Transposase_22"/>
</dbReference>
<name>A0A9L0ST14_HORSE</name>
<evidence type="ECO:0000259" key="16">
    <source>
        <dbReference type="Pfam" id="PF17490"/>
    </source>
</evidence>
<evidence type="ECO:0000256" key="11">
    <source>
        <dbReference type="ARBA" id="ARBA00076441"/>
    </source>
</evidence>
<comment type="function">
    <text evidence="8">Nucleic acid-binding protein which is essential for retrotransposition of LINE-1 elements in the genome. Functions as a nucleic acid chaperone binding its own transcript and therefore preferentially mobilizing the transcript from which they are encoded.</text>
</comment>
<feature type="domain" description="L1 transposable element RRM" evidence="15">
    <location>
        <begin position="150"/>
        <end position="245"/>
    </location>
</feature>
<evidence type="ECO:0000256" key="7">
    <source>
        <dbReference type="ARBA" id="ARBA00023242"/>
    </source>
</evidence>
<evidence type="ECO:0000256" key="6">
    <source>
        <dbReference type="ARBA" id="ARBA00023054"/>
    </source>
</evidence>
<keyword evidence="7" id="KW-0539">Nucleus</keyword>
<evidence type="ECO:0000256" key="3">
    <source>
        <dbReference type="ARBA" id="ARBA00022490"/>
    </source>
</evidence>
<dbReference type="InterPro" id="IPR042566">
    <property type="entry name" value="L1_C"/>
</dbReference>
<evidence type="ECO:0000256" key="8">
    <source>
        <dbReference type="ARBA" id="ARBA00060281"/>
    </source>
</evidence>
<feature type="domain" description="L1 transposable element dsRBD-like" evidence="16">
    <location>
        <begin position="249"/>
        <end position="311"/>
    </location>
</feature>
<comment type="subcellular location">
    <subcellularLocation>
        <location evidence="1">Cytoplasm</location>
        <location evidence="1">Stress granule</location>
    </subcellularLocation>
    <subcellularLocation>
        <location evidence="2">Nucleus</location>
        <location evidence="2">Nucleolus</location>
    </subcellularLocation>
</comment>
<evidence type="ECO:0000313" key="17">
    <source>
        <dbReference type="Ensembl" id="ENSECAP00000078006.1"/>
    </source>
</evidence>
<dbReference type="Ensembl" id="ENSECAT00000109953.1">
    <property type="protein sequence ID" value="ENSECAP00000078006.1"/>
    <property type="gene ID" value="ENSECAG00000059033.1"/>
</dbReference>
<reference evidence="17 18" key="1">
    <citation type="journal article" date="2009" name="Science">
        <title>Genome sequence, comparative analysis, and population genetics of the domestic horse.</title>
        <authorList>
            <consortium name="Broad Institute Genome Sequencing Platform"/>
            <consortium name="Broad Institute Whole Genome Assembly Team"/>
            <person name="Wade C.M."/>
            <person name="Giulotto E."/>
            <person name="Sigurdsson S."/>
            <person name="Zoli M."/>
            <person name="Gnerre S."/>
            <person name="Imsland F."/>
            <person name="Lear T.L."/>
            <person name="Adelson D.L."/>
            <person name="Bailey E."/>
            <person name="Bellone R.R."/>
            <person name="Bloecker H."/>
            <person name="Distl O."/>
            <person name="Edgar R.C."/>
            <person name="Garber M."/>
            <person name="Leeb T."/>
            <person name="Mauceli E."/>
            <person name="MacLeod J.N."/>
            <person name="Penedo M.C.T."/>
            <person name="Raison J.M."/>
            <person name="Sharpe T."/>
            <person name="Vogel J."/>
            <person name="Andersson L."/>
            <person name="Antczak D.F."/>
            <person name="Biagi T."/>
            <person name="Binns M.M."/>
            <person name="Chowdhary B.P."/>
            <person name="Coleman S.J."/>
            <person name="Della Valle G."/>
            <person name="Fryc S."/>
            <person name="Guerin G."/>
            <person name="Hasegawa T."/>
            <person name="Hill E.W."/>
            <person name="Jurka J."/>
            <person name="Kiialainen A."/>
            <person name="Lindgren G."/>
            <person name="Liu J."/>
            <person name="Magnani E."/>
            <person name="Mickelson J.R."/>
            <person name="Murray J."/>
            <person name="Nergadze S.G."/>
            <person name="Onofrio R."/>
            <person name="Pedroni S."/>
            <person name="Piras M.F."/>
            <person name="Raudsepp T."/>
            <person name="Rocchi M."/>
            <person name="Roeed K.H."/>
            <person name="Ryder O.A."/>
            <person name="Searle S."/>
            <person name="Skow L."/>
            <person name="Swinburne J.E."/>
            <person name="Syvaenen A.C."/>
            <person name="Tozaki T."/>
            <person name="Valberg S.J."/>
            <person name="Vaudin M."/>
            <person name="White J.R."/>
            <person name="Zody M.C."/>
            <person name="Lander E.S."/>
            <person name="Lindblad-Toh K."/>
        </authorList>
    </citation>
    <scope>NUCLEOTIDE SEQUENCE [LARGE SCALE GENOMIC DNA]</scope>
    <source>
        <strain evidence="17 18">Thoroughbred</strain>
    </source>
</reference>
<evidence type="ECO:0000259" key="15">
    <source>
        <dbReference type="Pfam" id="PF02994"/>
    </source>
</evidence>
<dbReference type="Proteomes" id="UP000002281">
    <property type="component" value="Chromosome 11"/>
</dbReference>